<evidence type="ECO:0000259" key="4">
    <source>
        <dbReference type="Pfam" id="PF01420"/>
    </source>
</evidence>
<reference evidence="5 6" key="1">
    <citation type="submission" date="2017-12" db="EMBL/GenBank/DDBJ databases">
        <title>FDA dAtabase for Regulatory Grade micrObial Sequences (FDA-ARGOS): Supporting development and validation of Infectious Disease Dx tests.</title>
        <authorList>
            <person name="Hoffmann M."/>
            <person name="Allard M."/>
            <person name="Evans P."/>
            <person name="Brown E."/>
            <person name="Tallon L."/>
            <person name="Sadzewicz L."/>
            <person name="Sengamalay N."/>
            <person name="Ott S."/>
            <person name="Godinez A."/>
            <person name="Nagaraj S."/>
            <person name="Vavikolanu K."/>
            <person name="Aluvathingal J."/>
            <person name="Nadendla S."/>
            <person name="Sichtig H."/>
        </authorList>
    </citation>
    <scope>NUCLEOTIDE SEQUENCE [LARGE SCALE GENOMIC DNA]</scope>
    <source>
        <strain evidence="5 6">FDAARGOS_148</strain>
    </source>
</reference>
<sequence length="437" mass="50322">MEYNKFKFKDLFEISHGYPFKSSDFSNEKTNFYVMTPGNVKIGGGIKLDKIKYLKKETEFDKNYIFKPNDIFINMTDLSKKGDTLGFPAIIPEDINNFYLHNQRLGRILNINEYRINKNYLFYLLCTREYRHHILSSATGSTVKHTSPKRILEFEAPLPNLNIQKYIGGLLNKIDKKIIINKNTIANLEELSQTLFKRWFLDFEFPDENGNPYKSSGGEMIDSELGEIPKNWNILTINDFADDLIITGKTPSTKNKDNYSKKGIPFLTIPDMHTDVFSLNTIKYISEVGIEKVKNKLIPKNSLCVSCIATPGLVSITSSETLTNQQINSFTPKKNDLYYLYFYIKNMKKYIEDLGSGGSATLNLNKTQFSKIKIIRPINDLLKKFHKCVDSNFKIILTKQKENLKLQELRDTLLPKLMSGEIEIPDDIEVNSDELSI</sequence>
<dbReference type="InterPro" id="IPR044946">
    <property type="entry name" value="Restrct_endonuc_typeI_TRD_sf"/>
</dbReference>
<dbReference type="CDD" id="cd17251">
    <property type="entry name" value="RMtype1_S_HinAWORF1578P-TRD2-CR2_like"/>
    <property type="match status" value="1"/>
</dbReference>
<organism evidence="5 6">
    <name type="scientific">Staphylococcus haemolyticus</name>
    <dbReference type="NCBI Taxonomy" id="1283"/>
    <lineage>
        <taxon>Bacteria</taxon>
        <taxon>Bacillati</taxon>
        <taxon>Bacillota</taxon>
        <taxon>Bacilli</taxon>
        <taxon>Bacillales</taxon>
        <taxon>Staphylococcaceae</taxon>
        <taxon>Staphylococcus</taxon>
    </lineage>
</organism>
<comment type="caution">
    <text evidence="5">The sequence shown here is derived from an EMBL/GenBank/DDBJ whole genome shotgun (WGS) entry which is preliminary data.</text>
</comment>
<accession>A0A2K0AYM9</accession>
<dbReference type="GO" id="GO:0003677">
    <property type="term" value="F:DNA binding"/>
    <property type="evidence" value="ECO:0007669"/>
    <property type="project" value="UniProtKB-KW"/>
</dbReference>
<evidence type="ECO:0000313" key="6">
    <source>
        <dbReference type="Proteomes" id="UP000053523"/>
    </source>
</evidence>
<dbReference type="GO" id="GO:0004519">
    <property type="term" value="F:endonuclease activity"/>
    <property type="evidence" value="ECO:0007669"/>
    <property type="project" value="UniProtKB-KW"/>
</dbReference>
<evidence type="ECO:0000313" key="5">
    <source>
        <dbReference type="EMBL" id="PNN30108.1"/>
    </source>
</evidence>
<dbReference type="SUPFAM" id="SSF116734">
    <property type="entry name" value="DNA methylase specificity domain"/>
    <property type="match status" value="2"/>
</dbReference>
<protein>
    <submittedName>
        <fullName evidence="5">Restriction endonuclease subunit S</fullName>
    </submittedName>
</protein>
<name>A0A2K0AYM9_STAHA</name>
<dbReference type="EMBL" id="LORN02000005">
    <property type="protein sequence ID" value="PNN30108.1"/>
    <property type="molecule type" value="Genomic_DNA"/>
</dbReference>
<keyword evidence="2" id="KW-0680">Restriction system</keyword>
<feature type="domain" description="Type I restriction modification DNA specificity" evidence="4">
    <location>
        <begin position="229"/>
        <end position="384"/>
    </location>
</feature>
<feature type="domain" description="Type I restriction modification DNA specificity" evidence="4">
    <location>
        <begin position="2"/>
        <end position="189"/>
    </location>
</feature>
<evidence type="ECO:0000256" key="3">
    <source>
        <dbReference type="ARBA" id="ARBA00023125"/>
    </source>
</evidence>
<dbReference type="REBASE" id="629070">
    <property type="entry name" value="S.Sha148II"/>
</dbReference>
<dbReference type="PANTHER" id="PTHR30408:SF13">
    <property type="entry name" value="TYPE I RESTRICTION ENZYME HINDI SPECIFICITY SUBUNIT"/>
    <property type="match status" value="1"/>
</dbReference>
<keyword evidence="3" id="KW-0238">DNA-binding</keyword>
<dbReference type="PANTHER" id="PTHR30408">
    <property type="entry name" value="TYPE-1 RESTRICTION ENZYME ECOKI SPECIFICITY PROTEIN"/>
    <property type="match status" value="1"/>
</dbReference>
<keyword evidence="5" id="KW-0378">Hydrolase</keyword>
<dbReference type="InterPro" id="IPR000055">
    <property type="entry name" value="Restrct_endonuc_typeI_TRD"/>
</dbReference>
<dbReference type="Gene3D" id="3.90.220.20">
    <property type="entry name" value="DNA methylase specificity domains"/>
    <property type="match status" value="2"/>
</dbReference>
<evidence type="ECO:0000256" key="2">
    <source>
        <dbReference type="ARBA" id="ARBA00022747"/>
    </source>
</evidence>
<comment type="similarity">
    <text evidence="1">Belongs to the type-I restriction system S methylase family.</text>
</comment>
<dbReference type="Pfam" id="PF01420">
    <property type="entry name" value="Methylase_S"/>
    <property type="match status" value="2"/>
</dbReference>
<proteinExistence type="inferred from homology"/>
<gene>
    <name evidence="5" type="ORF">AL503_000540</name>
</gene>
<keyword evidence="5" id="KW-0255">Endonuclease</keyword>
<dbReference type="CDD" id="cd17278">
    <property type="entry name" value="RMtype1_S_LdeBORF1052P-TRD2-CR2"/>
    <property type="match status" value="1"/>
</dbReference>
<dbReference type="GO" id="GO:0009307">
    <property type="term" value="P:DNA restriction-modification system"/>
    <property type="evidence" value="ECO:0007669"/>
    <property type="project" value="UniProtKB-KW"/>
</dbReference>
<keyword evidence="5" id="KW-0540">Nuclease</keyword>
<dbReference type="InterPro" id="IPR052021">
    <property type="entry name" value="Type-I_RS_S_subunit"/>
</dbReference>
<dbReference type="AlphaFoldDB" id="A0A2K0AYM9"/>
<dbReference type="Proteomes" id="UP000053523">
    <property type="component" value="Unassembled WGS sequence"/>
</dbReference>
<evidence type="ECO:0000256" key="1">
    <source>
        <dbReference type="ARBA" id="ARBA00010923"/>
    </source>
</evidence>